<evidence type="ECO:0000313" key="3">
    <source>
        <dbReference type="EMBL" id="KUN88117.1"/>
    </source>
</evidence>
<dbReference type="PROSITE" id="PS00571">
    <property type="entry name" value="AMIDASES"/>
    <property type="match status" value="1"/>
</dbReference>
<dbReference type="PANTHER" id="PTHR11895">
    <property type="entry name" value="TRANSAMIDASE"/>
    <property type="match status" value="1"/>
</dbReference>
<evidence type="ECO:0000259" key="2">
    <source>
        <dbReference type="Pfam" id="PF01425"/>
    </source>
</evidence>
<dbReference type="AlphaFoldDB" id="A0A101T949"/>
<dbReference type="Proteomes" id="UP000052982">
    <property type="component" value="Unassembled WGS sequence"/>
</dbReference>
<dbReference type="InterPro" id="IPR000120">
    <property type="entry name" value="Amidase"/>
</dbReference>
<dbReference type="Pfam" id="PF01425">
    <property type="entry name" value="Amidase"/>
    <property type="match status" value="1"/>
</dbReference>
<dbReference type="SUPFAM" id="SSF75304">
    <property type="entry name" value="Amidase signature (AS) enzymes"/>
    <property type="match status" value="1"/>
</dbReference>
<name>A0A101T949_9ACTN</name>
<dbReference type="InterPro" id="IPR023631">
    <property type="entry name" value="Amidase_dom"/>
</dbReference>
<organism evidence="3 4">
    <name type="scientific">Streptomyces griseoruber</name>
    <dbReference type="NCBI Taxonomy" id="1943"/>
    <lineage>
        <taxon>Bacteria</taxon>
        <taxon>Bacillati</taxon>
        <taxon>Actinomycetota</taxon>
        <taxon>Actinomycetes</taxon>
        <taxon>Kitasatosporales</taxon>
        <taxon>Streptomycetaceae</taxon>
        <taxon>Streptomyces</taxon>
    </lineage>
</organism>
<dbReference type="EMBL" id="LMWW01000006">
    <property type="protein sequence ID" value="KUN88117.1"/>
    <property type="molecule type" value="Genomic_DNA"/>
</dbReference>
<dbReference type="PANTHER" id="PTHR11895:SF7">
    <property type="entry name" value="GLUTAMYL-TRNA(GLN) AMIDOTRANSFERASE SUBUNIT A, MITOCHONDRIAL"/>
    <property type="match status" value="1"/>
</dbReference>
<dbReference type="InterPro" id="IPR020556">
    <property type="entry name" value="Amidase_CS"/>
</dbReference>
<protein>
    <submittedName>
        <fullName evidence="3">Amidase</fullName>
    </submittedName>
</protein>
<dbReference type="OrthoDB" id="182039at2"/>
<comment type="similarity">
    <text evidence="1">Belongs to the amidase family.</text>
</comment>
<evidence type="ECO:0000256" key="1">
    <source>
        <dbReference type="ARBA" id="ARBA00009199"/>
    </source>
</evidence>
<proteinExistence type="inferred from homology"/>
<accession>A0A101T949</accession>
<sequence>MNQSNNPSELWCWTAGQMAEGIRTREISAAAVLDSCLGRIEQVNPALNALVEVRRDEAVEAAREADAAVAAGVDLGPLHGVPVSTKVNTSQRGHAVTHGVTAFADLTAPGDAACIQGLREGGAVLVGRSNTPTFSLRWFTDNALHGRTLNPWDPSRTPGGSSGGAASAVAAGMVPLAHGNDIGGSVRYPAHSCGLVGIRPTVGMVSGWEPTGELEVDLPPTFQSWAVHGPLARTVEDARLALHSMTTPDLRDPFGVPLAPAPDQSQAPGRVLLVRDVGLAKPQPAVGWALDEAAARLSHAGYAVEELEDLPLLAEASRLWFLLLWEDVRATLQPMIEQFGDDGIKTSLAGMYSVSADMWGAAPGLDAYIRGWARRGTLIRKLQEMLADNTIILTPVSAEVPFEHDADLSGQERFDRIAAAQWPMTCVPVLGFPAISVPTGLQDGLPTGVQLIGGRFREEQLLTAAAAIEAETPQAMPHLT</sequence>
<dbReference type="NCBIfam" id="NF005687">
    <property type="entry name" value="PRK07487.1"/>
    <property type="match status" value="1"/>
</dbReference>
<feature type="domain" description="Amidase" evidence="2">
    <location>
        <begin position="32"/>
        <end position="462"/>
    </location>
</feature>
<dbReference type="InterPro" id="IPR036928">
    <property type="entry name" value="AS_sf"/>
</dbReference>
<dbReference type="GO" id="GO:0003824">
    <property type="term" value="F:catalytic activity"/>
    <property type="evidence" value="ECO:0007669"/>
    <property type="project" value="InterPro"/>
</dbReference>
<evidence type="ECO:0000313" key="4">
    <source>
        <dbReference type="Proteomes" id="UP000052982"/>
    </source>
</evidence>
<comment type="caution">
    <text evidence="3">The sequence shown here is derived from an EMBL/GenBank/DDBJ whole genome shotgun (WGS) entry which is preliminary data.</text>
</comment>
<reference evidence="3 4" key="1">
    <citation type="submission" date="2015-10" db="EMBL/GenBank/DDBJ databases">
        <title>Draft genome sequence of Streptomyces griseoruber DSM 40281, type strain for the species Streptomyces griseoruber.</title>
        <authorList>
            <person name="Ruckert C."/>
            <person name="Winkler A."/>
            <person name="Kalinowski J."/>
            <person name="Kampfer P."/>
            <person name="Glaeser S."/>
        </authorList>
    </citation>
    <scope>NUCLEOTIDE SEQUENCE [LARGE SCALE GENOMIC DNA]</scope>
    <source>
        <strain evidence="3 4">DSM 40281</strain>
    </source>
</reference>
<keyword evidence="4" id="KW-1185">Reference proteome</keyword>
<dbReference type="Gene3D" id="3.90.1300.10">
    <property type="entry name" value="Amidase signature (AS) domain"/>
    <property type="match status" value="1"/>
</dbReference>
<dbReference type="STRING" id="1943.AQJ64_04035"/>
<gene>
    <name evidence="3" type="ORF">AQJ64_04035</name>
</gene>
<dbReference type="RefSeq" id="WP_055631533.1">
    <property type="nucleotide sequence ID" value="NZ_JBIRRP010000023.1"/>
</dbReference>